<dbReference type="AlphaFoldDB" id="C6BYA0"/>
<evidence type="ECO:0000256" key="4">
    <source>
        <dbReference type="HAMAP-Rule" id="MF_00213"/>
    </source>
</evidence>
<protein>
    <recommendedName>
        <fullName evidence="4">Hydrogenase maturation factor HypA</fullName>
    </recommendedName>
</protein>
<dbReference type="eggNOG" id="COG0375">
    <property type="taxonomic scope" value="Bacteria"/>
</dbReference>
<dbReference type="PIRSF" id="PIRSF004761">
    <property type="entry name" value="Hydrgn_mat_HypA"/>
    <property type="match status" value="1"/>
</dbReference>
<evidence type="ECO:0000313" key="6">
    <source>
        <dbReference type="Proteomes" id="UP000002601"/>
    </source>
</evidence>
<feature type="binding site" evidence="4">
    <location>
        <position position="93"/>
    </location>
    <ligand>
        <name>Zn(2+)</name>
        <dbReference type="ChEBI" id="CHEBI:29105"/>
    </ligand>
</feature>
<dbReference type="PANTHER" id="PTHR34535:SF3">
    <property type="entry name" value="HYDROGENASE MATURATION FACTOR HYPA"/>
    <property type="match status" value="1"/>
</dbReference>
<dbReference type="Pfam" id="PF01155">
    <property type="entry name" value="HypA"/>
    <property type="match status" value="1"/>
</dbReference>
<keyword evidence="6" id="KW-1185">Reference proteome</keyword>
<dbReference type="Gene3D" id="3.30.2320.80">
    <property type="match status" value="1"/>
</dbReference>
<dbReference type="HAMAP" id="MF_00213">
    <property type="entry name" value="HypA_HybF"/>
    <property type="match status" value="1"/>
</dbReference>
<keyword evidence="1 4" id="KW-0533">Nickel</keyword>
<dbReference type="OrthoDB" id="9800361at2"/>
<evidence type="ECO:0000313" key="5">
    <source>
        <dbReference type="EMBL" id="ACS78691.1"/>
    </source>
</evidence>
<dbReference type="PANTHER" id="PTHR34535">
    <property type="entry name" value="HYDROGENASE MATURATION FACTOR HYPA"/>
    <property type="match status" value="1"/>
</dbReference>
<sequence length="116" mass="12466">MHEMSIAQSILAIIEEEMEKQPGASLKKVVVGNGALAGVVSDALTFGWEAVTVGTSLQGSVLEVNEIPIKVRCGGCKHEFLPEDKLYMGCPECGLEIGHEVLQGKELQIESIEIDD</sequence>
<keyword evidence="3 4" id="KW-0862">Zinc</keyword>
<dbReference type="GO" id="GO:0008270">
    <property type="term" value="F:zinc ion binding"/>
    <property type="evidence" value="ECO:0007669"/>
    <property type="project" value="UniProtKB-UniRule"/>
</dbReference>
<evidence type="ECO:0000256" key="2">
    <source>
        <dbReference type="ARBA" id="ARBA00022723"/>
    </source>
</evidence>
<dbReference type="GO" id="GO:0016151">
    <property type="term" value="F:nickel cation binding"/>
    <property type="evidence" value="ECO:0007669"/>
    <property type="project" value="UniProtKB-UniRule"/>
</dbReference>
<feature type="binding site" evidence="4">
    <location>
        <position position="76"/>
    </location>
    <ligand>
        <name>Zn(2+)</name>
        <dbReference type="ChEBI" id="CHEBI:29105"/>
    </ligand>
</feature>
<feature type="binding site" evidence="4">
    <location>
        <position position="2"/>
    </location>
    <ligand>
        <name>Ni(2+)</name>
        <dbReference type="ChEBI" id="CHEBI:49786"/>
    </ligand>
</feature>
<dbReference type="HOGENOM" id="CLU_126929_4_0_7"/>
<name>C6BYA0_MARSD</name>
<keyword evidence="2 4" id="KW-0479">Metal-binding</keyword>
<feature type="binding site" evidence="4">
    <location>
        <position position="73"/>
    </location>
    <ligand>
        <name>Zn(2+)</name>
        <dbReference type="ChEBI" id="CHEBI:29105"/>
    </ligand>
</feature>
<dbReference type="Proteomes" id="UP000002601">
    <property type="component" value="Chromosome"/>
</dbReference>
<gene>
    <name evidence="4" type="primary">hypA</name>
    <name evidence="5" type="ordered locus">Desal_0625</name>
</gene>
<dbReference type="GO" id="GO:0051604">
    <property type="term" value="P:protein maturation"/>
    <property type="evidence" value="ECO:0007669"/>
    <property type="project" value="InterPro"/>
</dbReference>
<feature type="binding site" evidence="4">
    <location>
        <position position="90"/>
    </location>
    <ligand>
        <name>Zn(2+)</name>
        <dbReference type="ChEBI" id="CHEBI:29105"/>
    </ligand>
</feature>
<comment type="similarity">
    <text evidence="4">Belongs to the HypA/HybF family.</text>
</comment>
<dbReference type="EMBL" id="CP001649">
    <property type="protein sequence ID" value="ACS78691.1"/>
    <property type="molecule type" value="Genomic_DNA"/>
</dbReference>
<reference evidence="5 6" key="1">
    <citation type="submission" date="2009-06" db="EMBL/GenBank/DDBJ databases">
        <title>Complete sequence of Desulfovibrio salexigens DSM 2638.</title>
        <authorList>
            <consortium name="US DOE Joint Genome Institute"/>
            <person name="Lucas S."/>
            <person name="Copeland A."/>
            <person name="Lapidus A."/>
            <person name="Glavina del Rio T."/>
            <person name="Tice H."/>
            <person name="Bruce D."/>
            <person name="Goodwin L."/>
            <person name="Pitluck S."/>
            <person name="Munk A.C."/>
            <person name="Brettin T."/>
            <person name="Detter J.C."/>
            <person name="Han C."/>
            <person name="Tapia R."/>
            <person name="Larimer F."/>
            <person name="Land M."/>
            <person name="Hauser L."/>
            <person name="Kyrpides N."/>
            <person name="Anderson I."/>
            <person name="Wall J.D."/>
            <person name="Arkin A.P."/>
            <person name="Dehal P."/>
            <person name="Chivian D."/>
            <person name="Giles B."/>
            <person name="Hazen T.C."/>
        </authorList>
    </citation>
    <scope>NUCLEOTIDE SEQUENCE [LARGE SCALE GENOMIC DNA]</scope>
    <source>
        <strain evidence="6">ATCC 14822 / DSM 2638 / NCIMB 8403 / VKM B-1763</strain>
    </source>
</reference>
<dbReference type="STRING" id="526222.Desal_0625"/>
<comment type="function">
    <text evidence="4">Involved in the maturation of [NiFe] hydrogenases. Required for nickel insertion into the metal center of the hydrogenase.</text>
</comment>
<dbReference type="InterPro" id="IPR000688">
    <property type="entry name" value="HypA/HybF"/>
</dbReference>
<proteinExistence type="inferred from homology"/>
<organism evidence="5 6">
    <name type="scientific">Maridesulfovibrio salexigens (strain ATCC 14822 / DSM 2638 / NCIMB 8403 / VKM B-1763)</name>
    <name type="common">Desulfovibrio salexigens</name>
    <dbReference type="NCBI Taxonomy" id="526222"/>
    <lineage>
        <taxon>Bacteria</taxon>
        <taxon>Pseudomonadati</taxon>
        <taxon>Thermodesulfobacteriota</taxon>
        <taxon>Desulfovibrionia</taxon>
        <taxon>Desulfovibrionales</taxon>
        <taxon>Desulfovibrionaceae</taxon>
        <taxon>Maridesulfovibrio</taxon>
    </lineage>
</organism>
<dbReference type="RefSeq" id="WP_015850510.1">
    <property type="nucleotide sequence ID" value="NC_012881.1"/>
</dbReference>
<accession>C6BYA0</accession>
<dbReference type="KEGG" id="dsa:Desal_0625"/>
<evidence type="ECO:0000256" key="3">
    <source>
        <dbReference type="ARBA" id="ARBA00022833"/>
    </source>
</evidence>
<evidence type="ECO:0000256" key="1">
    <source>
        <dbReference type="ARBA" id="ARBA00022596"/>
    </source>
</evidence>